<reference evidence="3 4" key="1">
    <citation type="journal article" date="2014" name="Nature">
        <title>The genome of the recently domesticated crop plant sugar beet (Beta vulgaris).</title>
        <authorList>
            <person name="Dohm J.C."/>
            <person name="Minoche A.E."/>
            <person name="Holtgrawe D."/>
            <person name="Capella-Gutierrez S."/>
            <person name="Zakrzewski F."/>
            <person name="Tafer H."/>
            <person name="Rupp O."/>
            <person name="Sorensen T.R."/>
            <person name="Stracke R."/>
            <person name="Reinhardt R."/>
            <person name="Goesmann A."/>
            <person name="Kraft T."/>
            <person name="Schulz B."/>
            <person name="Stadler P.F."/>
            <person name="Schmidt T."/>
            <person name="Gabaldon T."/>
            <person name="Lehrach H."/>
            <person name="Weisshaar B."/>
            <person name="Himmelbauer H."/>
        </authorList>
    </citation>
    <scope>NUCLEOTIDE SEQUENCE [LARGE SCALE GENOMIC DNA]</scope>
    <source>
        <tissue evidence="3">Taproot</tissue>
    </source>
</reference>
<feature type="compositionally biased region" description="Basic and acidic residues" evidence="2">
    <location>
        <begin position="57"/>
        <end position="68"/>
    </location>
</feature>
<evidence type="ECO:0000313" key="4">
    <source>
        <dbReference type="Proteomes" id="UP000035740"/>
    </source>
</evidence>
<dbReference type="Gramene" id="KMS96089">
    <property type="protein sequence ID" value="KMS96089"/>
    <property type="gene ID" value="BVRB_002010"/>
</dbReference>
<feature type="compositionally biased region" description="Acidic residues" evidence="2">
    <location>
        <begin position="214"/>
        <end position="245"/>
    </location>
</feature>
<keyword evidence="1" id="KW-0175">Coiled coil</keyword>
<feature type="region of interest" description="Disordered" evidence="2">
    <location>
        <begin position="187"/>
        <end position="267"/>
    </location>
</feature>
<evidence type="ECO:0000313" key="3">
    <source>
        <dbReference type="EMBL" id="KMS96089.1"/>
    </source>
</evidence>
<feature type="coiled-coil region" evidence="1">
    <location>
        <begin position="465"/>
        <end position="507"/>
    </location>
</feature>
<evidence type="ECO:0000256" key="2">
    <source>
        <dbReference type="SAM" id="MobiDB-lite"/>
    </source>
</evidence>
<dbReference type="Proteomes" id="UP000035740">
    <property type="component" value="Unassembled WGS sequence"/>
</dbReference>
<protein>
    <recommendedName>
        <fullName evidence="5">Transposase, Ptta/En/Spm</fullName>
    </recommendedName>
</protein>
<dbReference type="PANTHER" id="PTHR33144:SF16">
    <property type="entry name" value="OS02G0129000 PROTEIN"/>
    <property type="match status" value="1"/>
</dbReference>
<keyword evidence="4" id="KW-1185">Reference proteome</keyword>
<sequence length="537" mass="61337">MAKGSKALKTMNAYGKGIMQRVEECRTRLLESAILDISRSLTNLVDGKKNKKRKEKAKGSKEGNRDLDYSPGSQSSEEEQEEEQQRSNHAKAVSKLVMTRSYAPSQKYVPPMMLNKLLKQSKQRRQVGENGKGKAPTMAELILKKKQPNQEAALETPTPLAGCLENQLVVDADLEWLLELDETRHVNVDEEDKSDGESQNPADDGESAAKENDEGADDDGNDEEVDSDKEEMDDSDNEDVDDNEAEQNTVNETEQQVAIGRGPTMMHPVHMRPLEKREAIILNEFGQPIGPVTPKKDTIGEFSRFLGTIARDYGNALLTYRSWRKVPGKDKLWEYVLSKYLVPEEGKEWVLKSIGAAWRIHKCRFKKRHYHKYTTNNLRWMKRPKTIPEEDFKQLLLLWNKKEEKEPMKSYQPIEDESDPKDAFMGVMEKEYPGRRRLFGRGVTNKVLKKSVAAAGSYVVPKEVMDAVRADMEAEKTEIGDIRKELEADYEQKKANLEADYAKKMEHFDKSRESLVKDILQKLIAKLPSDVVREFLV</sequence>
<proteinExistence type="predicted"/>
<name>A0A0J8B4H9_BETVV</name>
<feature type="region of interest" description="Disordered" evidence="2">
    <location>
        <begin position="41"/>
        <end position="97"/>
    </location>
</feature>
<dbReference type="EMBL" id="KQ090411">
    <property type="protein sequence ID" value="KMS96089.1"/>
    <property type="molecule type" value="Genomic_DNA"/>
</dbReference>
<organism evidence="3 4">
    <name type="scientific">Beta vulgaris subsp. vulgaris</name>
    <name type="common">Beet</name>
    <dbReference type="NCBI Taxonomy" id="3555"/>
    <lineage>
        <taxon>Eukaryota</taxon>
        <taxon>Viridiplantae</taxon>
        <taxon>Streptophyta</taxon>
        <taxon>Embryophyta</taxon>
        <taxon>Tracheophyta</taxon>
        <taxon>Spermatophyta</taxon>
        <taxon>Magnoliopsida</taxon>
        <taxon>eudicotyledons</taxon>
        <taxon>Gunneridae</taxon>
        <taxon>Pentapetalae</taxon>
        <taxon>Caryophyllales</taxon>
        <taxon>Chenopodiaceae</taxon>
        <taxon>Betoideae</taxon>
        <taxon>Beta</taxon>
    </lineage>
</organism>
<dbReference type="AlphaFoldDB" id="A0A0J8B4H9"/>
<evidence type="ECO:0000256" key="1">
    <source>
        <dbReference type="SAM" id="Coils"/>
    </source>
</evidence>
<accession>A0A0J8B4H9</accession>
<dbReference type="OrthoDB" id="1913335at2759"/>
<evidence type="ECO:0008006" key="5">
    <source>
        <dbReference type="Google" id="ProtNLM"/>
    </source>
</evidence>
<gene>
    <name evidence="3" type="ORF">BVRB_002010</name>
</gene>
<dbReference type="PANTHER" id="PTHR33144">
    <property type="entry name" value="OS10G0409366 PROTEIN-RELATED"/>
    <property type="match status" value="1"/>
</dbReference>